<feature type="region of interest" description="Disordered" evidence="1">
    <location>
        <begin position="221"/>
        <end position="252"/>
    </location>
</feature>
<evidence type="ECO:0000256" key="2">
    <source>
        <dbReference type="SAM" id="Phobius"/>
    </source>
</evidence>
<keyword evidence="3" id="KW-1185">Reference proteome</keyword>
<organism evidence="3 4">
    <name type="scientific">Romanomermis culicivorax</name>
    <name type="common">Nematode worm</name>
    <dbReference type="NCBI Taxonomy" id="13658"/>
    <lineage>
        <taxon>Eukaryota</taxon>
        <taxon>Metazoa</taxon>
        <taxon>Ecdysozoa</taxon>
        <taxon>Nematoda</taxon>
        <taxon>Enoplea</taxon>
        <taxon>Dorylaimia</taxon>
        <taxon>Mermithida</taxon>
        <taxon>Mermithoidea</taxon>
        <taxon>Mermithidae</taxon>
        <taxon>Romanomermis</taxon>
    </lineage>
</organism>
<evidence type="ECO:0000256" key="1">
    <source>
        <dbReference type="SAM" id="MobiDB-lite"/>
    </source>
</evidence>
<dbReference type="AlphaFoldDB" id="A0A915KYJ6"/>
<protein>
    <submittedName>
        <fullName evidence="4">Uncharacterized protein</fullName>
    </submittedName>
</protein>
<dbReference type="WBParaSite" id="nRc.2.0.1.t42557-RA">
    <property type="protein sequence ID" value="nRc.2.0.1.t42557-RA"/>
    <property type="gene ID" value="nRc.2.0.1.g42557"/>
</dbReference>
<keyword evidence="2" id="KW-1133">Transmembrane helix</keyword>
<reference evidence="4" key="1">
    <citation type="submission" date="2022-11" db="UniProtKB">
        <authorList>
            <consortium name="WormBaseParasite"/>
        </authorList>
    </citation>
    <scope>IDENTIFICATION</scope>
</reference>
<feature type="transmembrane region" description="Helical" evidence="2">
    <location>
        <begin position="86"/>
        <end position="109"/>
    </location>
</feature>
<keyword evidence="2" id="KW-0812">Transmembrane</keyword>
<keyword evidence="2" id="KW-0472">Membrane</keyword>
<proteinExistence type="predicted"/>
<evidence type="ECO:0000313" key="4">
    <source>
        <dbReference type="WBParaSite" id="nRc.2.0.1.t42557-RA"/>
    </source>
</evidence>
<accession>A0A915KYJ6</accession>
<feature type="compositionally biased region" description="Acidic residues" evidence="1">
    <location>
        <begin position="242"/>
        <end position="252"/>
    </location>
</feature>
<evidence type="ECO:0000313" key="3">
    <source>
        <dbReference type="Proteomes" id="UP000887565"/>
    </source>
</evidence>
<dbReference type="Proteomes" id="UP000887565">
    <property type="component" value="Unplaced"/>
</dbReference>
<sequence length="252" mass="28849">MDRQKKNKDPVVKAIHFDAYPVIGNIDISPPLYELAERIGFFPEKRTLKAIISTMWALDVSKLTLRFPAALRFFNNLSTWFLQSDVLAYAALDAYYLLLLFLAFGHYGFIPEGLQCTSLVSPQLVRHCRNQPPCRDNHCRFSQRCIVRCSTHRLCCSNLSHYLASRPPPIMGDEVLSTYKFFINDCTSTDHGRSFCLGMVPNGFCNVKVLRRTTHPKLLIAPKVPKKKKKKQKDEWNKSPDISDDEDPALKP</sequence>
<name>A0A915KYJ6_ROMCU</name>